<evidence type="ECO:0000256" key="4">
    <source>
        <dbReference type="ARBA" id="ARBA00022960"/>
    </source>
</evidence>
<feature type="chain" id="PRO_5045954938" evidence="8">
    <location>
        <begin position="28"/>
        <end position="315"/>
    </location>
</feature>
<dbReference type="SUPFAM" id="SSF141523">
    <property type="entry name" value="L,D-transpeptidase catalytic domain-like"/>
    <property type="match status" value="1"/>
</dbReference>
<proteinExistence type="inferred from homology"/>
<sequence length="315" mass="34313">MIPPRRSFAASLLLGGLPLLLGRAASAQTRPTPVSARQPAPPLPRPPLTLADIRAQLEIARAALPPGHRNRVAVERTLGRLDEMGLDLASGRTILVNIAAAEVMAYEDGIEVLRSRAVVGAARTRTPQMTTFVTTARFNPPWYVPASLTAEIRAAGAVGYQQIGGRFIQPPGPNNALGPMRIGLENSDGIFLHGTNRPSLFNQGMRSLSHGCVRVERVRDFTAWLLDMPVATVDTMLASGRTQDVHPLREVQVALAYLTIWPDRTGQFVVHPDRYGMDAPGVRQVGFRRVLRPLPMTTEQMEAAARQPPPEDDPL</sequence>
<dbReference type="RefSeq" id="WP_213670230.1">
    <property type="nucleotide sequence ID" value="NZ_JAHCDA010000002.1"/>
</dbReference>
<dbReference type="Proteomes" id="UP000766336">
    <property type="component" value="Unassembled WGS sequence"/>
</dbReference>
<dbReference type="CDD" id="cd16913">
    <property type="entry name" value="YkuD_like"/>
    <property type="match status" value="1"/>
</dbReference>
<feature type="signal peptide" evidence="8">
    <location>
        <begin position="1"/>
        <end position="27"/>
    </location>
</feature>
<keyword evidence="11" id="KW-1185">Reference proteome</keyword>
<comment type="caution">
    <text evidence="10">The sequence shown here is derived from an EMBL/GenBank/DDBJ whole genome shotgun (WGS) entry which is preliminary data.</text>
</comment>
<evidence type="ECO:0000256" key="3">
    <source>
        <dbReference type="ARBA" id="ARBA00022679"/>
    </source>
</evidence>
<evidence type="ECO:0000259" key="9">
    <source>
        <dbReference type="PROSITE" id="PS52029"/>
    </source>
</evidence>
<evidence type="ECO:0000256" key="1">
    <source>
        <dbReference type="ARBA" id="ARBA00004752"/>
    </source>
</evidence>
<keyword evidence="6 7" id="KW-0961">Cell wall biogenesis/degradation</keyword>
<evidence type="ECO:0000256" key="8">
    <source>
        <dbReference type="SAM" id="SignalP"/>
    </source>
</evidence>
<gene>
    <name evidence="10" type="ORF">KHU32_11500</name>
</gene>
<keyword evidence="5 7" id="KW-0573">Peptidoglycan synthesis</keyword>
<comment type="similarity">
    <text evidence="2">Belongs to the YkuD family.</text>
</comment>
<keyword evidence="8" id="KW-0732">Signal</keyword>
<comment type="pathway">
    <text evidence="1 7">Cell wall biogenesis; peptidoglycan biosynthesis.</text>
</comment>
<dbReference type="InterPro" id="IPR052905">
    <property type="entry name" value="LD-transpeptidase_YkuD-like"/>
</dbReference>
<dbReference type="Gene3D" id="2.40.440.10">
    <property type="entry name" value="L,D-transpeptidase catalytic domain-like"/>
    <property type="match status" value="1"/>
</dbReference>
<evidence type="ECO:0000256" key="5">
    <source>
        <dbReference type="ARBA" id="ARBA00022984"/>
    </source>
</evidence>
<keyword evidence="4 7" id="KW-0133">Cell shape</keyword>
<dbReference type="Pfam" id="PF03734">
    <property type="entry name" value="YkuD"/>
    <property type="match status" value="1"/>
</dbReference>
<dbReference type="PANTHER" id="PTHR41533">
    <property type="entry name" value="L,D-TRANSPEPTIDASE HI_1667-RELATED"/>
    <property type="match status" value="1"/>
</dbReference>
<feature type="domain" description="L,D-TPase catalytic" evidence="9">
    <location>
        <begin position="92"/>
        <end position="233"/>
    </location>
</feature>
<dbReference type="PANTHER" id="PTHR41533:SF1">
    <property type="entry name" value="L,D-TRANSPEPTIDASE YCBB-RELATED"/>
    <property type="match status" value="1"/>
</dbReference>
<dbReference type="EMBL" id="JAHCDA010000002">
    <property type="protein sequence ID" value="MBS7811563.1"/>
    <property type="molecule type" value="Genomic_DNA"/>
</dbReference>
<keyword evidence="3" id="KW-0808">Transferase</keyword>
<dbReference type="InterPro" id="IPR038063">
    <property type="entry name" value="Transpep_catalytic_dom"/>
</dbReference>
<dbReference type="InterPro" id="IPR005490">
    <property type="entry name" value="LD_TPept_cat_dom"/>
</dbReference>
<evidence type="ECO:0000313" key="10">
    <source>
        <dbReference type="EMBL" id="MBS7811563.1"/>
    </source>
</evidence>
<dbReference type="PROSITE" id="PS52029">
    <property type="entry name" value="LD_TPASE"/>
    <property type="match status" value="1"/>
</dbReference>
<evidence type="ECO:0000256" key="7">
    <source>
        <dbReference type="PROSITE-ProRule" id="PRU01373"/>
    </source>
</evidence>
<protein>
    <submittedName>
        <fullName evidence="10">L,D-transpeptidase family protein</fullName>
    </submittedName>
</protein>
<feature type="active site" description="Nucleophile" evidence="7">
    <location>
        <position position="212"/>
    </location>
</feature>
<evidence type="ECO:0000256" key="6">
    <source>
        <dbReference type="ARBA" id="ARBA00023316"/>
    </source>
</evidence>
<name>A0ABS5QGA5_9PROT</name>
<feature type="active site" description="Proton donor/acceptor" evidence="7">
    <location>
        <position position="193"/>
    </location>
</feature>
<organism evidence="10 11">
    <name type="scientific">Roseococcus pinisoli</name>
    <dbReference type="NCBI Taxonomy" id="2835040"/>
    <lineage>
        <taxon>Bacteria</taxon>
        <taxon>Pseudomonadati</taxon>
        <taxon>Pseudomonadota</taxon>
        <taxon>Alphaproteobacteria</taxon>
        <taxon>Acetobacterales</taxon>
        <taxon>Roseomonadaceae</taxon>
        <taxon>Roseococcus</taxon>
    </lineage>
</organism>
<evidence type="ECO:0000313" key="11">
    <source>
        <dbReference type="Proteomes" id="UP000766336"/>
    </source>
</evidence>
<reference evidence="10 11" key="1">
    <citation type="submission" date="2021-05" db="EMBL/GenBank/DDBJ databases">
        <title>Roseococcus sp. XZZS9, whole genome shotgun sequencing project.</title>
        <authorList>
            <person name="Zhao G."/>
            <person name="Shen L."/>
        </authorList>
    </citation>
    <scope>NUCLEOTIDE SEQUENCE [LARGE SCALE GENOMIC DNA]</scope>
    <source>
        <strain evidence="10 11">XZZS9</strain>
    </source>
</reference>
<evidence type="ECO:0000256" key="2">
    <source>
        <dbReference type="ARBA" id="ARBA00005992"/>
    </source>
</evidence>
<accession>A0ABS5QGA5</accession>